<dbReference type="Proteomes" id="UP000095767">
    <property type="component" value="Unassembled WGS sequence"/>
</dbReference>
<accession>A0A1E5UVS2</accession>
<evidence type="ECO:0000313" key="2">
    <source>
        <dbReference type="Proteomes" id="UP000095767"/>
    </source>
</evidence>
<dbReference type="AlphaFoldDB" id="A0A1E5UVS2"/>
<gene>
    <name evidence="1" type="ORF">BAE44_0021996</name>
</gene>
<organism evidence="1 2">
    <name type="scientific">Dichanthelium oligosanthes</name>
    <dbReference type="NCBI Taxonomy" id="888268"/>
    <lineage>
        <taxon>Eukaryota</taxon>
        <taxon>Viridiplantae</taxon>
        <taxon>Streptophyta</taxon>
        <taxon>Embryophyta</taxon>
        <taxon>Tracheophyta</taxon>
        <taxon>Spermatophyta</taxon>
        <taxon>Magnoliopsida</taxon>
        <taxon>Liliopsida</taxon>
        <taxon>Poales</taxon>
        <taxon>Poaceae</taxon>
        <taxon>PACMAD clade</taxon>
        <taxon>Panicoideae</taxon>
        <taxon>Panicodae</taxon>
        <taxon>Paniceae</taxon>
        <taxon>Dichantheliinae</taxon>
        <taxon>Dichanthelium</taxon>
    </lineage>
</organism>
<comment type="caution">
    <text evidence="1">The sequence shown here is derived from an EMBL/GenBank/DDBJ whole genome shotgun (WGS) entry which is preliminary data.</text>
</comment>
<sequence>MGTGKDVAGRQSSGSARNLIHSFLAVVAQVDDRTAGQVPAAAGALHLAASRGGAGFF</sequence>
<reference evidence="1 2" key="1">
    <citation type="submission" date="2016-09" db="EMBL/GenBank/DDBJ databases">
        <title>The draft genome of Dichanthelium oligosanthes: A C3 panicoid grass species.</title>
        <authorList>
            <person name="Studer A.J."/>
            <person name="Schnable J.C."/>
            <person name="Brutnell T.P."/>
        </authorList>
    </citation>
    <scope>NUCLEOTIDE SEQUENCE [LARGE SCALE GENOMIC DNA]</scope>
    <source>
        <strain evidence="2">cv. Kellogg 1175</strain>
        <tissue evidence="1">Leaf</tissue>
    </source>
</reference>
<name>A0A1E5UVS2_9POAL</name>
<proteinExistence type="predicted"/>
<evidence type="ECO:0000313" key="1">
    <source>
        <dbReference type="EMBL" id="OEL16981.1"/>
    </source>
</evidence>
<protein>
    <submittedName>
        <fullName evidence="1">Uncharacterized protein</fullName>
    </submittedName>
</protein>
<dbReference type="EMBL" id="LWDX02061418">
    <property type="protein sequence ID" value="OEL16981.1"/>
    <property type="molecule type" value="Genomic_DNA"/>
</dbReference>
<keyword evidence="2" id="KW-1185">Reference proteome</keyword>